<reference evidence="1" key="1">
    <citation type="submission" date="2022-04" db="EMBL/GenBank/DDBJ databases">
        <title>Genome of the entomopathogenic fungus Entomophthora muscae.</title>
        <authorList>
            <person name="Elya C."/>
            <person name="Lovett B.R."/>
            <person name="Lee E."/>
            <person name="Macias A.M."/>
            <person name="Hajek A.E."/>
            <person name="De Bivort B.L."/>
            <person name="Kasson M.T."/>
            <person name="De Fine Licht H.H."/>
            <person name="Stajich J.E."/>
        </authorList>
    </citation>
    <scope>NUCLEOTIDE SEQUENCE</scope>
    <source>
        <strain evidence="1">Berkeley</strain>
    </source>
</reference>
<comment type="caution">
    <text evidence="1">The sequence shown here is derived from an EMBL/GenBank/DDBJ whole genome shotgun (WGS) entry which is preliminary data.</text>
</comment>
<sequence length="55" mass="6388">MSIVCPISKKQTSVHIDSFRLIALTEMFCRMFEKCLLQAFERSFSLRRVANCCPT</sequence>
<organism evidence="1 2">
    <name type="scientific">Entomophthora muscae</name>
    <dbReference type="NCBI Taxonomy" id="34485"/>
    <lineage>
        <taxon>Eukaryota</taxon>
        <taxon>Fungi</taxon>
        <taxon>Fungi incertae sedis</taxon>
        <taxon>Zoopagomycota</taxon>
        <taxon>Entomophthoromycotina</taxon>
        <taxon>Entomophthoromycetes</taxon>
        <taxon>Entomophthorales</taxon>
        <taxon>Entomophthoraceae</taxon>
        <taxon>Entomophthora</taxon>
    </lineage>
</organism>
<gene>
    <name evidence="1" type="ORF">DSO57_1012380</name>
</gene>
<proteinExistence type="predicted"/>
<evidence type="ECO:0000313" key="2">
    <source>
        <dbReference type="Proteomes" id="UP001165960"/>
    </source>
</evidence>
<protein>
    <submittedName>
        <fullName evidence="1">Uncharacterized protein</fullName>
    </submittedName>
</protein>
<evidence type="ECO:0000313" key="1">
    <source>
        <dbReference type="EMBL" id="KAJ9085582.1"/>
    </source>
</evidence>
<accession>A0ACC2UFA7</accession>
<dbReference type="EMBL" id="QTSX02000754">
    <property type="protein sequence ID" value="KAJ9085582.1"/>
    <property type="molecule type" value="Genomic_DNA"/>
</dbReference>
<dbReference type="Proteomes" id="UP001165960">
    <property type="component" value="Unassembled WGS sequence"/>
</dbReference>
<name>A0ACC2UFA7_9FUNG</name>
<keyword evidence="2" id="KW-1185">Reference proteome</keyword>